<dbReference type="AlphaFoldDB" id="A0A024FXI7"/>
<dbReference type="EMBL" id="CAIX01001808">
    <property type="protein sequence ID" value="CCI11741.1"/>
    <property type="molecule type" value="Genomic_DNA"/>
</dbReference>
<proteinExistence type="predicted"/>
<protein>
    <submittedName>
        <fullName evidence="1">Uncharacterized protein</fullName>
    </submittedName>
</protein>
<sequence length="152" mass="17378">MNNSFVISSERNQVQAIRVDELTIQHRRMCCEKEALNGIVDQLIEENVNFDQLVPIITSFLFIRMGSCESMCFPSLVEHNPTETFIYLISRTAVRHLTITISLFQLELLVKSSDAACSICSVYIEQAPEAIVLCSSHSLIFESSWTQYRQRP</sequence>
<dbReference type="InParanoid" id="A0A024FXI7"/>
<evidence type="ECO:0000313" key="1">
    <source>
        <dbReference type="EMBL" id="CCI11741.1"/>
    </source>
</evidence>
<name>A0A024FXI7_9STRA</name>
<accession>A0A024FXI7</accession>
<evidence type="ECO:0000313" key="2">
    <source>
        <dbReference type="Proteomes" id="UP000053237"/>
    </source>
</evidence>
<organism evidence="1 2">
    <name type="scientific">Albugo candida</name>
    <dbReference type="NCBI Taxonomy" id="65357"/>
    <lineage>
        <taxon>Eukaryota</taxon>
        <taxon>Sar</taxon>
        <taxon>Stramenopiles</taxon>
        <taxon>Oomycota</taxon>
        <taxon>Peronosporomycetes</taxon>
        <taxon>Albuginales</taxon>
        <taxon>Albuginaceae</taxon>
        <taxon>Albugo</taxon>
    </lineage>
</organism>
<dbReference type="Proteomes" id="UP000053237">
    <property type="component" value="Unassembled WGS sequence"/>
</dbReference>
<reference evidence="1 2" key="1">
    <citation type="submission" date="2012-05" db="EMBL/GenBank/DDBJ databases">
        <title>Recombination and specialization in a pathogen metapopulation.</title>
        <authorList>
            <person name="Gardiner A."/>
            <person name="Kemen E."/>
            <person name="Schultz-Larsen T."/>
            <person name="MacLean D."/>
            <person name="Van Oosterhout C."/>
            <person name="Jones J.D.G."/>
        </authorList>
    </citation>
    <scope>NUCLEOTIDE SEQUENCE [LARGE SCALE GENOMIC DNA]</scope>
    <source>
        <strain evidence="1 2">Ac Nc2</strain>
    </source>
</reference>
<comment type="caution">
    <text evidence="1">The sequence shown here is derived from an EMBL/GenBank/DDBJ whole genome shotgun (WGS) entry which is preliminary data.</text>
</comment>
<gene>
    <name evidence="1" type="ORF">BN9_134010</name>
</gene>
<keyword evidence="2" id="KW-1185">Reference proteome</keyword>